<dbReference type="AlphaFoldDB" id="A0A9Q0H9I3"/>
<keyword evidence="2" id="KW-1185">Reference proteome</keyword>
<protein>
    <submittedName>
        <fullName evidence="1">Uncharacterized protein</fullName>
    </submittedName>
</protein>
<gene>
    <name evidence="1" type="ORF">NE237_019877</name>
</gene>
<proteinExistence type="predicted"/>
<name>A0A9Q0H9I3_9MAGN</name>
<reference evidence="1" key="1">
    <citation type="journal article" date="2023" name="Plant J.">
        <title>The genome of the king protea, Protea cynaroides.</title>
        <authorList>
            <person name="Chang J."/>
            <person name="Duong T.A."/>
            <person name="Schoeman C."/>
            <person name="Ma X."/>
            <person name="Roodt D."/>
            <person name="Barker N."/>
            <person name="Li Z."/>
            <person name="Van de Peer Y."/>
            <person name="Mizrachi E."/>
        </authorList>
    </citation>
    <scope>NUCLEOTIDE SEQUENCE</scope>
    <source>
        <tissue evidence="1">Young leaves</tissue>
    </source>
</reference>
<comment type="caution">
    <text evidence="1">The sequence shown here is derived from an EMBL/GenBank/DDBJ whole genome shotgun (WGS) entry which is preliminary data.</text>
</comment>
<sequence length="116" mass="13128">MGGVTAIVKSDLIVSIQMIENPFRLQYLGVHVFLGREAPRRLVGRGCKVIGSGSAVPNLHISKTILEKLLKLQRNGFLFTLEFVIDEFFQLKVFTFRFACTQWSMLRRGCTFALCS</sequence>
<accession>A0A9Q0H9I3</accession>
<dbReference type="EMBL" id="JAMYWD010000009">
    <property type="protein sequence ID" value="KAJ4959967.1"/>
    <property type="molecule type" value="Genomic_DNA"/>
</dbReference>
<evidence type="ECO:0000313" key="2">
    <source>
        <dbReference type="Proteomes" id="UP001141806"/>
    </source>
</evidence>
<dbReference type="Proteomes" id="UP001141806">
    <property type="component" value="Unassembled WGS sequence"/>
</dbReference>
<organism evidence="1 2">
    <name type="scientific">Protea cynaroides</name>
    <dbReference type="NCBI Taxonomy" id="273540"/>
    <lineage>
        <taxon>Eukaryota</taxon>
        <taxon>Viridiplantae</taxon>
        <taxon>Streptophyta</taxon>
        <taxon>Embryophyta</taxon>
        <taxon>Tracheophyta</taxon>
        <taxon>Spermatophyta</taxon>
        <taxon>Magnoliopsida</taxon>
        <taxon>Proteales</taxon>
        <taxon>Proteaceae</taxon>
        <taxon>Protea</taxon>
    </lineage>
</organism>
<evidence type="ECO:0000313" key="1">
    <source>
        <dbReference type="EMBL" id="KAJ4959967.1"/>
    </source>
</evidence>